<evidence type="ECO:0000313" key="9">
    <source>
        <dbReference type="EMBL" id="CAB4996881.1"/>
    </source>
</evidence>
<evidence type="ECO:0000313" key="4">
    <source>
        <dbReference type="EMBL" id="CAB4371385.1"/>
    </source>
</evidence>
<feature type="region of interest" description="Disordered" evidence="1">
    <location>
        <begin position="129"/>
        <end position="171"/>
    </location>
</feature>
<evidence type="ECO:0000313" key="8">
    <source>
        <dbReference type="EMBL" id="CAB4949318.1"/>
    </source>
</evidence>
<feature type="compositionally biased region" description="Low complexity" evidence="1">
    <location>
        <begin position="144"/>
        <end position="171"/>
    </location>
</feature>
<dbReference type="EMBL" id="CAFBOK010000240">
    <property type="protein sequence ID" value="CAB4996881.1"/>
    <property type="molecule type" value="Genomic_DNA"/>
</dbReference>
<evidence type="ECO:0000313" key="10">
    <source>
        <dbReference type="EMBL" id="CAB5074683.1"/>
    </source>
</evidence>
<evidence type="ECO:0000256" key="1">
    <source>
        <dbReference type="SAM" id="MobiDB-lite"/>
    </source>
</evidence>
<evidence type="ECO:0000256" key="2">
    <source>
        <dbReference type="SAM" id="Phobius"/>
    </source>
</evidence>
<dbReference type="AlphaFoldDB" id="A0A6J6IE01"/>
<evidence type="ECO:0000313" key="5">
    <source>
        <dbReference type="EMBL" id="CAB4579596.1"/>
    </source>
</evidence>
<evidence type="ECO:0000313" key="6">
    <source>
        <dbReference type="EMBL" id="CAB4622094.1"/>
    </source>
</evidence>
<dbReference type="EMBL" id="CAEZVC010000044">
    <property type="protein sequence ID" value="CAB4622094.1"/>
    <property type="molecule type" value="Genomic_DNA"/>
</dbReference>
<proteinExistence type="predicted"/>
<keyword evidence="2" id="KW-1133">Transmembrane helix</keyword>
<name>A0A6J6IE01_9ZZZZ</name>
<sequence length="171" mass="18168">MTSARVAAEGRRSAALRESQVAPREGIRSRLRLVDRTAPERRRIGLVAAVVGVVFVLFAIAAAQTLIISEQAHIDRVTTRIGEAETRAEHLRVELAQLQSPQNVTTLATTKLGMIPAPTPVYLQPKMTDDARAGEMPPAPTPTTVPKAKTSPSTAAKATTPTTAASTAAKR</sequence>
<protein>
    <submittedName>
        <fullName evidence="6">Unannotated protein</fullName>
    </submittedName>
</protein>
<evidence type="ECO:0000313" key="3">
    <source>
        <dbReference type="EMBL" id="CAB4335313.1"/>
    </source>
</evidence>
<dbReference type="EMBL" id="CAEZXY010000019">
    <property type="protein sequence ID" value="CAB4703286.1"/>
    <property type="molecule type" value="Genomic_DNA"/>
</dbReference>
<dbReference type="EMBL" id="CAESAL010000012">
    <property type="protein sequence ID" value="CAB4335313.1"/>
    <property type="molecule type" value="Genomic_DNA"/>
</dbReference>
<keyword evidence="2" id="KW-0472">Membrane</keyword>
<evidence type="ECO:0000313" key="7">
    <source>
        <dbReference type="EMBL" id="CAB4703286.1"/>
    </source>
</evidence>
<reference evidence="6" key="1">
    <citation type="submission" date="2020-05" db="EMBL/GenBank/DDBJ databases">
        <authorList>
            <person name="Chiriac C."/>
            <person name="Salcher M."/>
            <person name="Ghai R."/>
            <person name="Kavagutti S V."/>
        </authorList>
    </citation>
    <scope>NUCLEOTIDE SEQUENCE</scope>
</reference>
<dbReference type="EMBL" id="CAFBRD010000011">
    <property type="protein sequence ID" value="CAB5074683.1"/>
    <property type="molecule type" value="Genomic_DNA"/>
</dbReference>
<dbReference type="EMBL" id="CAFBNJ010000029">
    <property type="protein sequence ID" value="CAB4949318.1"/>
    <property type="molecule type" value="Genomic_DNA"/>
</dbReference>
<keyword evidence="2" id="KW-0812">Transmembrane</keyword>
<gene>
    <name evidence="5" type="ORF">UFOPK1762_00492</name>
    <name evidence="6" type="ORF">UFOPK1906_00861</name>
    <name evidence="7" type="ORF">UFOPK2624_00672</name>
    <name evidence="3" type="ORF">UFOPK3331_00532</name>
    <name evidence="8" type="ORF">UFOPK3785_00726</name>
    <name evidence="9" type="ORF">UFOPK3927_01642</name>
    <name evidence="4" type="ORF">UFOPK4201_00789</name>
    <name evidence="10" type="ORF">UFOPK4371_00352</name>
</gene>
<accession>A0A6J6IE01</accession>
<dbReference type="EMBL" id="CAEZTY010000011">
    <property type="protein sequence ID" value="CAB4579596.1"/>
    <property type="molecule type" value="Genomic_DNA"/>
</dbReference>
<dbReference type="EMBL" id="CAEUNJ010000028">
    <property type="protein sequence ID" value="CAB4371385.1"/>
    <property type="molecule type" value="Genomic_DNA"/>
</dbReference>
<feature type="transmembrane region" description="Helical" evidence="2">
    <location>
        <begin position="46"/>
        <end position="67"/>
    </location>
</feature>
<organism evidence="6">
    <name type="scientific">freshwater metagenome</name>
    <dbReference type="NCBI Taxonomy" id="449393"/>
    <lineage>
        <taxon>unclassified sequences</taxon>
        <taxon>metagenomes</taxon>
        <taxon>ecological metagenomes</taxon>
    </lineage>
</organism>